<feature type="compositionally biased region" description="Polar residues" evidence="1">
    <location>
        <begin position="576"/>
        <end position="587"/>
    </location>
</feature>
<feature type="region of interest" description="Disordered" evidence="1">
    <location>
        <begin position="223"/>
        <end position="263"/>
    </location>
</feature>
<keyword evidence="3" id="KW-1185">Reference proteome</keyword>
<sequence length="666" mass="74281">MISRAPPTPPMSETHVAGIASSVLEISDLAAKVSVRLFALSRKVRDAIKPIEALSKDIASTGAILNQLGHRLKKGEDLRVGTSTLVTSVDDLVEECSNMFESIDKALDGNNTGSKAILGLQHYVHVASLEPQLVVLETNLERLKTPLALMLNVLIYAEQLKSEEKSLLLKEQQELIRVLNEERKYNERRFHKLTTESRSPPEGIGAPEAPRIEATLTQYTLNEGVLNQERPSQETREKNSKAKGRVWIRDESPEREDRPIIDSPPLRLKTSLIDRVSSKVRGKVRIPDPVQDEPQEEEDDSSLLDMASFLKSTGPDTPRTSSGEDTSSPPAKLKKPRPKYQPRDPIARSDTSDLIDFFREGSPRVKRKASNKKLPVITLVRGTTEPITPPLTAQEDTEKKSPLPPHISSMQSRLRSQSAGLPSPLGSHPPATKVNISRPATTKWPLQAVLAWLEKNSFSTEWQDTFRVLEIEGSEFVELESGQSIRKMLTVIYPQLAKECSDSGIGWDQARERAEGQRLRKLIREMPVDIKYEDAPPTVPEKVTDRGPATAQSPSKSEMASGGRQRPVTAPAEATSPDSATPFQSPRNEFERTDIFPLPESLQKEDPEFSLETPQSSASKNNDLPRLRVEVDTSNVSDEWVRKWTVLSAEEIARGRREDDRPFLID</sequence>
<dbReference type="PANTHER" id="PTHR36167:SF4">
    <property type="entry name" value="FUNGAL N-TERMINAL DOMAIN-CONTAINING PROTEIN"/>
    <property type="match status" value="1"/>
</dbReference>
<dbReference type="InterPro" id="IPR039327">
    <property type="entry name" value="CON7-like"/>
</dbReference>
<dbReference type="eggNOG" id="ENOG502RS51">
    <property type="taxonomic scope" value="Eukaryota"/>
</dbReference>
<feature type="compositionally biased region" description="Polar residues" evidence="1">
    <location>
        <begin position="310"/>
        <end position="329"/>
    </location>
</feature>
<evidence type="ECO:0000313" key="2">
    <source>
        <dbReference type="EMBL" id="ERF70345.1"/>
    </source>
</evidence>
<organism evidence="2 3">
    <name type="scientific">Endocarpon pusillum (strain Z07020 / HMAS-L-300199)</name>
    <name type="common">Lichen-forming fungus</name>
    <dbReference type="NCBI Taxonomy" id="1263415"/>
    <lineage>
        <taxon>Eukaryota</taxon>
        <taxon>Fungi</taxon>
        <taxon>Dikarya</taxon>
        <taxon>Ascomycota</taxon>
        <taxon>Pezizomycotina</taxon>
        <taxon>Eurotiomycetes</taxon>
        <taxon>Chaetothyriomycetidae</taxon>
        <taxon>Verrucariales</taxon>
        <taxon>Verrucariaceae</taxon>
        <taxon>Endocarpon</taxon>
    </lineage>
</organism>
<evidence type="ECO:0000256" key="1">
    <source>
        <dbReference type="SAM" id="MobiDB-lite"/>
    </source>
</evidence>
<dbReference type="PANTHER" id="PTHR36167">
    <property type="entry name" value="C2H2 FINGER DOMAIN TRANSCRIPTION FACTOR (EUROFUNG)-RELATED"/>
    <property type="match status" value="1"/>
</dbReference>
<evidence type="ECO:0000313" key="3">
    <source>
        <dbReference type="Proteomes" id="UP000019373"/>
    </source>
</evidence>
<feature type="compositionally biased region" description="Acidic residues" evidence="1">
    <location>
        <begin position="290"/>
        <end position="302"/>
    </location>
</feature>
<dbReference type="Proteomes" id="UP000019373">
    <property type="component" value="Unassembled WGS sequence"/>
</dbReference>
<proteinExistence type="predicted"/>
<name>U1HJE6_ENDPU</name>
<feature type="compositionally biased region" description="Basic and acidic residues" evidence="1">
    <location>
        <begin position="231"/>
        <end position="240"/>
    </location>
</feature>
<feature type="region of interest" description="Disordered" evidence="1">
    <location>
        <begin position="385"/>
        <end position="436"/>
    </location>
</feature>
<feature type="compositionally biased region" description="Polar residues" evidence="1">
    <location>
        <begin position="408"/>
        <end position="420"/>
    </location>
</feature>
<dbReference type="OrthoDB" id="5431013at2759"/>
<feature type="region of interest" description="Disordered" evidence="1">
    <location>
        <begin position="531"/>
        <end position="626"/>
    </location>
</feature>
<feature type="compositionally biased region" description="Basic and acidic residues" evidence="1">
    <location>
        <begin position="341"/>
        <end position="354"/>
    </location>
</feature>
<feature type="region of interest" description="Disordered" evidence="1">
    <location>
        <begin position="309"/>
        <end position="354"/>
    </location>
</feature>
<dbReference type="OMA" id="VWIRDES"/>
<dbReference type="HOGENOM" id="CLU_412205_0_0_1"/>
<dbReference type="AlphaFoldDB" id="U1HJE6"/>
<dbReference type="EMBL" id="KE721326">
    <property type="protein sequence ID" value="ERF70345.1"/>
    <property type="molecule type" value="Genomic_DNA"/>
</dbReference>
<protein>
    <recommendedName>
        <fullName evidence="4">SAM domain-containing protein</fullName>
    </recommendedName>
</protein>
<evidence type="ECO:0008006" key="4">
    <source>
        <dbReference type="Google" id="ProtNLM"/>
    </source>
</evidence>
<dbReference type="RefSeq" id="XP_007804015.1">
    <property type="nucleotide sequence ID" value="XM_007805824.1"/>
</dbReference>
<dbReference type="GO" id="GO:0006355">
    <property type="term" value="P:regulation of DNA-templated transcription"/>
    <property type="evidence" value="ECO:0007669"/>
    <property type="project" value="InterPro"/>
</dbReference>
<gene>
    <name evidence="2" type="ORF">EPUS_07610</name>
</gene>
<accession>U1HJE6</accession>
<reference evidence="3" key="1">
    <citation type="journal article" date="2014" name="BMC Genomics">
        <title>Genome characteristics reveal the impact of lichenization on lichen-forming fungus Endocarpon pusillum Hedwig (Verrucariales, Ascomycota).</title>
        <authorList>
            <person name="Wang Y.-Y."/>
            <person name="Liu B."/>
            <person name="Zhang X.-Y."/>
            <person name="Zhou Q.-M."/>
            <person name="Zhang T."/>
            <person name="Li H."/>
            <person name="Yu Y.-F."/>
            <person name="Zhang X.-L."/>
            <person name="Hao X.-Y."/>
            <person name="Wang M."/>
            <person name="Wang L."/>
            <person name="Wei J.-C."/>
        </authorList>
    </citation>
    <scope>NUCLEOTIDE SEQUENCE [LARGE SCALE GENOMIC DNA]</scope>
    <source>
        <strain evidence="3">Z07020 / HMAS-L-300199</strain>
    </source>
</reference>
<feature type="compositionally biased region" description="Basic and acidic residues" evidence="1">
    <location>
        <begin position="247"/>
        <end position="260"/>
    </location>
</feature>
<feature type="compositionally biased region" description="Polar residues" evidence="1">
    <location>
        <begin position="612"/>
        <end position="622"/>
    </location>
</feature>
<dbReference type="GeneID" id="19242492"/>
<feature type="region of interest" description="Disordered" evidence="1">
    <location>
        <begin position="283"/>
        <end position="302"/>
    </location>
</feature>